<comment type="caution">
    <text evidence="1">The sequence shown here is derived from an EMBL/GenBank/DDBJ whole genome shotgun (WGS) entry which is preliminary data.</text>
</comment>
<dbReference type="Proteomes" id="UP001239111">
    <property type="component" value="Chromosome 3"/>
</dbReference>
<proteinExistence type="predicted"/>
<name>A0ACC2NRW1_9HYME</name>
<sequence length="231" mass="26618">MPEFTLEYIMQRRNLGRIIKLVSKLVANEELYNLDNDGPHWPGWWRRMEVSYAHPNTSIGKSILKFFKANEDVLATLKAGLLLTYSPTVAVITFVLRIQNVFVKDFQKDSFLALNLREARCAELLALLEKRPVPGFDAANELALCPRAKRLRKYLRFTSEDLLKDTIDFCLSNPPDAMITADFGESVRLRILEFLSVETKTEPAVHYRPDMQPRLIIFKLPDLEDTSDEEV</sequence>
<gene>
    <name evidence="1" type="ORF">QAD02_004840</name>
</gene>
<dbReference type="EMBL" id="CM056743">
    <property type="protein sequence ID" value="KAJ8673578.1"/>
    <property type="molecule type" value="Genomic_DNA"/>
</dbReference>
<keyword evidence="2" id="KW-1185">Reference proteome</keyword>
<evidence type="ECO:0000313" key="2">
    <source>
        <dbReference type="Proteomes" id="UP001239111"/>
    </source>
</evidence>
<reference evidence="1" key="1">
    <citation type="submission" date="2023-04" db="EMBL/GenBank/DDBJ databases">
        <title>A chromosome-level genome assembly of the parasitoid wasp Eretmocerus hayati.</title>
        <authorList>
            <person name="Zhong Y."/>
            <person name="Liu S."/>
            <person name="Liu Y."/>
        </authorList>
    </citation>
    <scope>NUCLEOTIDE SEQUENCE</scope>
    <source>
        <strain evidence="1">ZJU_SS_LIU_2023</strain>
    </source>
</reference>
<evidence type="ECO:0000313" key="1">
    <source>
        <dbReference type="EMBL" id="KAJ8673578.1"/>
    </source>
</evidence>
<organism evidence="1 2">
    <name type="scientific">Eretmocerus hayati</name>
    <dbReference type="NCBI Taxonomy" id="131215"/>
    <lineage>
        <taxon>Eukaryota</taxon>
        <taxon>Metazoa</taxon>
        <taxon>Ecdysozoa</taxon>
        <taxon>Arthropoda</taxon>
        <taxon>Hexapoda</taxon>
        <taxon>Insecta</taxon>
        <taxon>Pterygota</taxon>
        <taxon>Neoptera</taxon>
        <taxon>Endopterygota</taxon>
        <taxon>Hymenoptera</taxon>
        <taxon>Apocrita</taxon>
        <taxon>Proctotrupomorpha</taxon>
        <taxon>Chalcidoidea</taxon>
        <taxon>Aphelinidae</taxon>
        <taxon>Aphelininae</taxon>
        <taxon>Eretmocerus</taxon>
    </lineage>
</organism>
<accession>A0ACC2NRW1</accession>
<protein>
    <submittedName>
        <fullName evidence="1">Uncharacterized protein</fullName>
    </submittedName>
</protein>